<dbReference type="WBParaSite" id="Hba_01193">
    <property type="protein sequence ID" value="Hba_01193"/>
    <property type="gene ID" value="Hba_01193"/>
</dbReference>
<evidence type="ECO:0000313" key="2">
    <source>
        <dbReference type="WBParaSite" id="Hba_01193"/>
    </source>
</evidence>
<evidence type="ECO:0000313" key="1">
    <source>
        <dbReference type="Proteomes" id="UP000095283"/>
    </source>
</evidence>
<dbReference type="Proteomes" id="UP000095283">
    <property type="component" value="Unplaced"/>
</dbReference>
<name>A0A1I7W981_HETBA</name>
<accession>A0A1I7W981</accession>
<protein>
    <submittedName>
        <fullName evidence="2">NADH dehydrogenase subunit 1</fullName>
    </submittedName>
</protein>
<proteinExistence type="predicted"/>
<dbReference type="AlphaFoldDB" id="A0A1I7W981"/>
<organism evidence="1 2">
    <name type="scientific">Heterorhabditis bacteriophora</name>
    <name type="common">Entomopathogenic nematode worm</name>
    <dbReference type="NCBI Taxonomy" id="37862"/>
    <lineage>
        <taxon>Eukaryota</taxon>
        <taxon>Metazoa</taxon>
        <taxon>Ecdysozoa</taxon>
        <taxon>Nematoda</taxon>
        <taxon>Chromadorea</taxon>
        <taxon>Rhabditida</taxon>
        <taxon>Rhabditina</taxon>
        <taxon>Rhabditomorpha</taxon>
        <taxon>Strongyloidea</taxon>
        <taxon>Heterorhabditidae</taxon>
        <taxon>Heterorhabditis</taxon>
    </lineage>
</organism>
<keyword evidence="1" id="KW-1185">Reference proteome</keyword>
<reference evidence="2" key="1">
    <citation type="submission" date="2016-11" db="UniProtKB">
        <authorList>
            <consortium name="WormBaseParasite"/>
        </authorList>
    </citation>
    <scope>IDENTIFICATION</scope>
</reference>
<sequence>MMYFYDVNKFFGLSLIIRELEMLLL</sequence>